<keyword evidence="3 7" id="KW-0479">Metal-binding</keyword>
<keyword evidence="4 7" id="KW-0255">Endonuclease</keyword>
<evidence type="ECO:0000256" key="6">
    <source>
        <dbReference type="ARBA" id="ARBA00022833"/>
    </source>
</evidence>
<dbReference type="Gene3D" id="3.40.390.30">
    <property type="entry name" value="Metalloproteases ('zincins'), catalytic domain"/>
    <property type="match status" value="1"/>
</dbReference>
<evidence type="ECO:0000256" key="3">
    <source>
        <dbReference type="ARBA" id="ARBA00022723"/>
    </source>
</evidence>
<feature type="binding site" evidence="7">
    <location>
        <position position="105"/>
    </location>
    <ligand>
        <name>Zn(2+)</name>
        <dbReference type="ChEBI" id="CHEBI:29105"/>
        <note>catalytic</note>
    </ligand>
</feature>
<dbReference type="Pfam" id="PF02130">
    <property type="entry name" value="YbeY"/>
    <property type="match status" value="1"/>
</dbReference>
<dbReference type="SUPFAM" id="SSF55486">
    <property type="entry name" value="Metalloproteases ('zincins'), catalytic domain"/>
    <property type="match status" value="1"/>
</dbReference>
<dbReference type="PANTHER" id="PTHR46986">
    <property type="entry name" value="ENDORIBONUCLEASE YBEY, CHLOROPLASTIC"/>
    <property type="match status" value="1"/>
</dbReference>
<comment type="subcellular location">
    <subcellularLocation>
        <location evidence="7">Cytoplasm</location>
    </subcellularLocation>
</comment>
<dbReference type="NCBIfam" id="TIGR00043">
    <property type="entry name" value="rRNA maturation RNase YbeY"/>
    <property type="match status" value="1"/>
</dbReference>
<evidence type="ECO:0000313" key="8">
    <source>
        <dbReference type="EMBL" id="UYW01017.1"/>
    </source>
</evidence>
<dbReference type="EMBL" id="CP081495">
    <property type="protein sequence ID" value="UYW01017.1"/>
    <property type="molecule type" value="Genomic_DNA"/>
</dbReference>
<dbReference type="HAMAP" id="MF_00009">
    <property type="entry name" value="Endoribonucl_YbeY"/>
    <property type="match status" value="1"/>
</dbReference>
<evidence type="ECO:0000313" key="9">
    <source>
        <dbReference type="Proteomes" id="UP001163328"/>
    </source>
</evidence>
<keyword evidence="7" id="KW-0690">Ribosome biogenesis</keyword>
<comment type="similarity">
    <text evidence="1 7">Belongs to the endoribonuclease YbeY family.</text>
</comment>
<evidence type="ECO:0000256" key="1">
    <source>
        <dbReference type="ARBA" id="ARBA00010875"/>
    </source>
</evidence>
<keyword evidence="7" id="KW-0698">rRNA processing</keyword>
<dbReference type="RefSeq" id="WP_264433346.1">
    <property type="nucleotide sequence ID" value="NZ_CP081495.1"/>
</dbReference>
<proteinExistence type="inferred from homology"/>
<organism evidence="8 9">
    <name type="scientific">Flavobacterium agricola</name>
    <dbReference type="NCBI Taxonomy" id="2870839"/>
    <lineage>
        <taxon>Bacteria</taxon>
        <taxon>Pseudomonadati</taxon>
        <taxon>Bacteroidota</taxon>
        <taxon>Flavobacteriia</taxon>
        <taxon>Flavobacteriales</taxon>
        <taxon>Flavobacteriaceae</taxon>
        <taxon>Flavobacterium</taxon>
    </lineage>
</organism>
<keyword evidence="2 7" id="KW-0540">Nuclease</keyword>
<comment type="function">
    <text evidence="7">Single strand-specific metallo-endoribonuclease involved in late-stage 70S ribosome quality control and in maturation of the 3' terminus of the 16S rRNA.</text>
</comment>
<feature type="binding site" evidence="7">
    <location>
        <position position="109"/>
    </location>
    <ligand>
        <name>Zn(2+)</name>
        <dbReference type="ChEBI" id="CHEBI:29105"/>
        <note>catalytic</note>
    </ligand>
</feature>
<keyword evidence="9" id="KW-1185">Reference proteome</keyword>
<evidence type="ECO:0000256" key="7">
    <source>
        <dbReference type="HAMAP-Rule" id="MF_00009"/>
    </source>
</evidence>
<evidence type="ECO:0000256" key="2">
    <source>
        <dbReference type="ARBA" id="ARBA00022722"/>
    </source>
</evidence>
<feature type="binding site" evidence="7">
    <location>
        <position position="115"/>
    </location>
    <ligand>
        <name>Zn(2+)</name>
        <dbReference type="ChEBI" id="CHEBI:29105"/>
        <note>catalytic</note>
    </ligand>
</feature>
<reference evidence="8" key="1">
    <citation type="submission" date="2021-08" db="EMBL/GenBank/DDBJ databases">
        <title>Flavobacterium sp. strain CC-SYL302.</title>
        <authorList>
            <person name="Lin S.-Y."/>
            <person name="Lee T.-H."/>
            <person name="Young C.-C."/>
        </authorList>
    </citation>
    <scope>NUCLEOTIDE SEQUENCE</scope>
    <source>
        <strain evidence="8">CC-SYL302</strain>
    </source>
</reference>
<dbReference type="Proteomes" id="UP001163328">
    <property type="component" value="Chromosome"/>
</dbReference>
<gene>
    <name evidence="7 8" type="primary">ybeY</name>
    <name evidence="8" type="ORF">K5I29_11035</name>
</gene>
<dbReference type="PANTHER" id="PTHR46986:SF1">
    <property type="entry name" value="ENDORIBONUCLEASE YBEY, CHLOROPLASTIC"/>
    <property type="match status" value="1"/>
</dbReference>
<dbReference type="EC" id="3.1.-.-" evidence="7"/>
<dbReference type="InterPro" id="IPR002036">
    <property type="entry name" value="YbeY"/>
</dbReference>
<protein>
    <recommendedName>
        <fullName evidence="7">Endoribonuclease YbeY</fullName>
        <ecNumber evidence="7">3.1.-.-</ecNumber>
    </recommendedName>
</protein>
<keyword evidence="7" id="KW-0963">Cytoplasm</keyword>
<evidence type="ECO:0000256" key="5">
    <source>
        <dbReference type="ARBA" id="ARBA00022801"/>
    </source>
</evidence>
<accession>A0ABY6LZM8</accession>
<keyword evidence="6 7" id="KW-0862">Zinc</keyword>
<keyword evidence="5 7" id="KW-0378">Hydrolase</keyword>
<dbReference type="InterPro" id="IPR023091">
    <property type="entry name" value="MetalPrtase_cat_dom_sf_prd"/>
</dbReference>
<comment type="cofactor">
    <cofactor evidence="7">
        <name>Zn(2+)</name>
        <dbReference type="ChEBI" id="CHEBI:29105"/>
    </cofactor>
    <text evidence="7">Binds 1 zinc ion.</text>
</comment>
<evidence type="ECO:0000256" key="4">
    <source>
        <dbReference type="ARBA" id="ARBA00022759"/>
    </source>
</evidence>
<name>A0ABY6LZM8_9FLAO</name>
<sequence length="139" mass="16431">MIYFNYETDFTLQNEDLFTDWIERIIESENKELGEISYIFCDDAYLHQINVEYLDHDTLTDIISFDYTEGDVISGDIFISLERVADNATDFDVPFETELKRVLAHGVLHYCGYKDKTEKEEALMRSKEDEKMAMFHVEQ</sequence>